<dbReference type="PRINTS" id="PR00625">
    <property type="entry name" value="JDOMAIN"/>
</dbReference>
<feature type="compositionally biased region" description="Basic and acidic residues" evidence="1">
    <location>
        <begin position="271"/>
        <end position="287"/>
    </location>
</feature>
<dbReference type="Gene3D" id="1.10.287.110">
    <property type="entry name" value="DnaJ domain"/>
    <property type="match status" value="1"/>
</dbReference>
<feature type="region of interest" description="Disordered" evidence="1">
    <location>
        <begin position="1"/>
        <end position="93"/>
    </location>
</feature>
<evidence type="ECO:0000259" key="2">
    <source>
        <dbReference type="PROSITE" id="PS50076"/>
    </source>
</evidence>
<sequence>MSKRRPSPPKKNMDPSRNPDGSLRSREEYERAIEELSNPRRVSPGFANPITGLSMDLDRRHLHHASEDELRRIEEMQRPLPRSGSPQGRSGMMSTTLARRRAIDAMIEKARQAQLAYYAMLERRYGAVRGDVDSYLVAMERHQYDMEKERKKQDKVAAGTMQEYKSAVEIEAMIRGLDEEVRERLHKATVAHQRADSHWREYDREKTRKEEAEIERLRQEAEALRREYEARQEYERRRREEEYRQFQERERQRRQQRQEEERRYQEQERRQREQEWHQQQQRREQQQHARAARPRSPSPRRDEPESPKTALARRYPAPDTRPAAFAVLGLPTSASKTEIKKAYRHSAMVLHPDKNIDNQDEATIRFQQLQQAYNLLNPQGGGKRVRRHIRHSRRKSHKTRHHRHHTRRRYRHKTHRRK</sequence>
<dbReference type="AlphaFoldDB" id="A0A6C0EYB7"/>
<evidence type="ECO:0000256" key="1">
    <source>
        <dbReference type="SAM" id="MobiDB-lite"/>
    </source>
</evidence>
<dbReference type="Pfam" id="PF00226">
    <property type="entry name" value="DnaJ"/>
    <property type="match status" value="1"/>
</dbReference>
<protein>
    <recommendedName>
        <fullName evidence="2">J domain-containing protein</fullName>
    </recommendedName>
</protein>
<reference evidence="3" key="1">
    <citation type="journal article" date="2020" name="Nature">
        <title>Giant virus diversity and host interactions through global metagenomics.</title>
        <authorList>
            <person name="Schulz F."/>
            <person name="Roux S."/>
            <person name="Paez-Espino D."/>
            <person name="Jungbluth S."/>
            <person name="Walsh D.A."/>
            <person name="Denef V.J."/>
            <person name="McMahon K.D."/>
            <person name="Konstantinidis K.T."/>
            <person name="Eloe-Fadrosh E.A."/>
            <person name="Kyrpides N.C."/>
            <person name="Woyke T."/>
        </authorList>
    </citation>
    <scope>NUCLEOTIDE SEQUENCE</scope>
    <source>
        <strain evidence="3">GVMAG-M-3300009161-34</strain>
    </source>
</reference>
<organism evidence="3">
    <name type="scientific">viral metagenome</name>
    <dbReference type="NCBI Taxonomy" id="1070528"/>
    <lineage>
        <taxon>unclassified sequences</taxon>
        <taxon>metagenomes</taxon>
        <taxon>organismal metagenomes</taxon>
    </lineage>
</organism>
<evidence type="ECO:0000313" key="3">
    <source>
        <dbReference type="EMBL" id="QHT33299.1"/>
    </source>
</evidence>
<proteinExistence type="predicted"/>
<accession>A0A6C0EYB7</accession>
<dbReference type="GO" id="GO:0005737">
    <property type="term" value="C:cytoplasm"/>
    <property type="evidence" value="ECO:0007669"/>
    <property type="project" value="TreeGrafter"/>
</dbReference>
<dbReference type="InterPro" id="IPR001623">
    <property type="entry name" value="DnaJ_domain"/>
</dbReference>
<dbReference type="GO" id="GO:0005634">
    <property type="term" value="C:nucleus"/>
    <property type="evidence" value="ECO:0007669"/>
    <property type="project" value="TreeGrafter"/>
</dbReference>
<feature type="compositionally biased region" description="Basic and acidic residues" evidence="1">
    <location>
        <begin position="23"/>
        <end position="38"/>
    </location>
</feature>
<dbReference type="PANTHER" id="PTHR43948:SF14">
    <property type="entry name" value="PROTEIN DNAJ, PUTATIVE-RELATED"/>
    <property type="match status" value="1"/>
</dbReference>
<dbReference type="PROSITE" id="PS50076">
    <property type="entry name" value="DNAJ_2"/>
    <property type="match status" value="1"/>
</dbReference>
<feature type="compositionally biased region" description="Basic and acidic residues" evidence="1">
    <location>
        <begin position="193"/>
        <end position="211"/>
    </location>
</feature>
<dbReference type="EMBL" id="MN738962">
    <property type="protein sequence ID" value="QHT33299.1"/>
    <property type="molecule type" value="Genomic_DNA"/>
</dbReference>
<feature type="compositionally biased region" description="Polar residues" evidence="1">
    <location>
        <begin position="84"/>
        <end position="93"/>
    </location>
</feature>
<feature type="compositionally biased region" description="Basic residues" evidence="1">
    <location>
        <begin position="383"/>
        <end position="418"/>
    </location>
</feature>
<dbReference type="GO" id="GO:0051087">
    <property type="term" value="F:protein-folding chaperone binding"/>
    <property type="evidence" value="ECO:0007669"/>
    <property type="project" value="TreeGrafter"/>
</dbReference>
<feature type="region of interest" description="Disordered" evidence="1">
    <location>
        <begin position="231"/>
        <end position="258"/>
    </location>
</feature>
<name>A0A6C0EYB7_9ZZZZ</name>
<dbReference type="PANTHER" id="PTHR43948">
    <property type="entry name" value="DNAJ HOMOLOG SUBFAMILY B"/>
    <property type="match status" value="1"/>
</dbReference>
<feature type="domain" description="J" evidence="2">
    <location>
        <begin position="323"/>
        <end position="393"/>
    </location>
</feature>
<feature type="region of interest" description="Disordered" evidence="1">
    <location>
        <begin position="377"/>
        <end position="418"/>
    </location>
</feature>
<feature type="compositionally biased region" description="Basic and acidic residues" evidence="1">
    <location>
        <begin position="56"/>
        <end position="77"/>
    </location>
</feature>
<dbReference type="SUPFAM" id="SSF46565">
    <property type="entry name" value="Chaperone J-domain"/>
    <property type="match status" value="1"/>
</dbReference>
<dbReference type="GO" id="GO:0044183">
    <property type="term" value="F:protein folding chaperone"/>
    <property type="evidence" value="ECO:0007669"/>
    <property type="project" value="TreeGrafter"/>
</dbReference>
<dbReference type="SMART" id="SM00271">
    <property type="entry name" value="DnaJ"/>
    <property type="match status" value="1"/>
</dbReference>
<dbReference type="GO" id="GO:0051082">
    <property type="term" value="F:unfolded protein binding"/>
    <property type="evidence" value="ECO:0007669"/>
    <property type="project" value="TreeGrafter"/>
</dbReference>
<feature type="region of interest" description="Disordered" evidence="1">
    <location>
        <begin position="188"/>
        <end position="211"/>
    </location>
</feature>
<feature type="region of interest" description="Disordered" evidence="1">
    <location>
        <begin position="271"/>
        <end position="318"/>
    </location>
</feature>
<dbReference type="CDD" id="cd06257">
    <property type="entry name" value="DnaJ"/>
    <property type="match status" value="1"/>
</dbReference>
<dbReference type="InterPro" id="IPR036869">
    <property type="entry name" value="J_dom_sf"/>
</dbReference>